<proteinExistence type="predicted"/>
<evidence type="ECO:0000256" key="4">
    <source>
        <dbReference type="ARBA" id="ARBA00022475"/>
    </source>
</evidence>
<evidence type="ECO:0000256" key="7">
    <source>
        <dbReference type="ARBA" id="ARBA00023065"/>
    </source>
</evidence>
<evidence type="ECO:0000256" key="6">
    <source>
        <dbReference type="ARBA" id="ARBA00022989"/>
    </source>
</evidence>
<dbReference type="NCBIfam" id="TIGR00797">
    <property type="entry name" value="matE"/>
    <property type="match status" value="1"/>
</dbReference>
<dbReference type="Pfam" id="PF01554">
    <property type="entry name" value="MatE"/>
    <property type="match status" value="2"/>
</dbReference>
<feature type="transmembrane region" description="Helical" evidence="10">
    <location>
        <begin position="130"/>
        <end position="151"/>
    </location>
</feature>
<evidence type="ECO:0000256" key="8">
    <source>
        <dbReference type="ARBA" id="ARBA00023136"/>
    </source>
</evidence>
<dbReference type="GO" id="GO:0005886">
    <property type="term" value="C:plasma membrane"/>
    <property type="evidence" value="ECO:0007669"/>
    <property type="project" value="UniProtKB-SubCell"/>
</dbReference>
<dbReference type="InterPro" id="IPR048279">
    <property type="entry name" value="MdtK-like"/>
</dbReference>
<dbReference type="OrthoDB" id="214119at2157"/>
<evidence type="ECO:0000256" key="9">
    <source>
        <dbReference type="ARBA" id="ARBA00031636"/>
    </source>
</evidence>
<accession>A0A097QUT3</accession>
<gene>
    <name evidence="11" type="ORF">TEU_07780</name>
</gene>
<dbReference type="HOGENOM" id="CLU_012893_5_3_2"/>
<evidence type="ECO:0000256" key="2">
    <source>
        <dbReference type="ARBA" id="ARBA00022448"/>
    </source>
</evidence>
<dbReference type="PANTHER" id="PTHR43298:SF2">
    <property type="entry name" value="FMN_FAD EXPORTER YEEO-RELATED"/>
    <property type="match status" value="1"/>
</dbReference>
<evidence type="ECO:0000313" key="12">
    <source>
        <dbReference type="Proteomes" id="UP000029980"/>
    </source>
</evidence>
<feature type="transmembrane region" description="Helical" evidence="10">
    <location>
        <begin position="92"/>
        <end position="110"/>
    </location>
</feature>
<dbReference type="PIRSF" id="PIRSF006603">
    <property type="entry name" value="DinF"/>
    <property type="match status" value="1"/>
</dbReference>
<feature type="transmembrane region" description="Helical" evidence="10">
    <location>
        <begin position="53"/>
        <end position="72"/>
    </location>
</feature>
<organism evidence="11 12">
    <name type="scientific">Thermococcus eurythermalis</name>
    <dbReference type="NCBI Taxonomy" id="1505907"/>
    <lineage>
        <taxon>Archaea</taxon>
        <taxon>Methanobacteriati</taxon>
        <taxon>Methanobacteriota</taxon>
        <taxon>Thermococci</taxon>
        <taxon>Thermococcales</taxon>
        <taxon>Thermococcaceae</taxon>
        <taxon>Thermococcus</taxon>
    </lineage>
</organism>
<dbReference type="EMBL" id="CP008887">
    <property type="protein sequence ID" value="AIU70240.1"/>
    <property type="molecule type" value="Genomic_DNA"/>
</dbReference>
<evidence type="ECO:0000256" key="5">
    <source>
        <dbReference type="ARBA" id="ARBA00022692"/>
    </source>
</evidence>
<dbReference type="KEGG" id="teu:TEU_07780"/>
<keyword evidence="6 10" id="KW-1133">Transmembrane helix</keyword>
<keyword evidence="5 10" id="KW-0812">Transmembrane</keyword>
<dbReference type="GO" id="GO:0006811">
    <property type="term" value="P:monoatomic ion transport"/>
    <property type="evidence" value="ECO:0007669"/>
    <property type="project" value="UniProtKB-KW"/>
</dbReference>
<dbReference type="AlphaFoldDB" id="A0A097QUT3"/>
<dbReference type="RefSeq" id="WP_050003214.1">
    <property type="nucleotide sequence ID" value="NZ_CP008887.1"/>
</dbReference>
<feature type="transmembrane region" description="Helical" evidence="10">
    <location>
        <begin position="398"/>
        <end position="415"/>
    </location>
</feature>
<keyword evidence="8 10" id="KW-0472">Membrane</keyword>
<feature type="transmembrane region" description="Helical" evidence="10">
    <location>
        <begin position="358"/>
        <end position="377"/>
    </location>
</feature>
<feature type="transmembrane region" description="Helical" evidence="10">
    <location>
        <begin position="318"/>
        <end position="338"/>
    </location>
</feature>
<evidence type="ECO:0000256" key="10">
    <source>
        <dbReference type="SAM" id="Phobius"/>
    </source>
</evidence>
<keyword evidence="3" id="KW-0050">Antiport</keyword>
<reference evidence="11 12" key="1">
    <citation type="journal article" date="2015" name="Int. J. Syst. Evol. Microbiol.">
        <title>Thermococcus eurythermalis sp. nov., a conditional piezophilic hyperthermophilic archaeon with a wide temperature range isolated from an oil-immersed chimney in the Guaymas Basin.</title>
        <authorList>
            <person name="Zhao W."/>
            <person name="Zeng X."/>
            <person name="Xiao X."/>
        </authorList>
    </citation>
    <scope>NUCLEOTIDE SEQUENCE [LARGE SCALE GENOMIC DNA]</scope>
    <source>
        <strain evidence="11 12">A501</strain>
    </source>
</reference>
<dbReference type="Proteomes" id="UP000029980">
    <property type="component" value="Chromosome"/>
</dbReference>
<dbReference type="InterPro" id="IPR050222">
    <property type="entry name" value="MATE_MdtK"/>
</dbReference>
<keyword evidence="7" id="KW-0406">Ion transport</keyword>
<dbReference type="InterPro" id="IPR002528">
    <property type="entry name" value="MATE_fam"/>
</dbReference>
<sequence>MLHLNENQRRLWKLAWPAIMGNISQTLLNLVDMMIVGQLGALALAAVGLGGQVSWFMMPIMTAVATGTLALVARFVGAKDDESATLTLEQSLYLSVLLGVPVMLFGWFFGDDILRIMGASEDVVELGYQYIKVLFAFYPIRFAGFTAFSALRGAGDTKTPMKLGILMNVINAVFDYLLVFGKFGFPRLGPVGAAWASGIGITLSFLIGLYLLWSGKLVLKFKPSWSFHPEMVARILRIGIPAMIERGIFSFYNFLYMSIVTRFGTVALAAHQVGLRVESIAYMPAFGFNVAASALVGQSLGEGDPEKAERTVYEALKMVSVFMAVMAFVLIAFPRYLVMPFISPSDPNYGEVLRLASIYLIIVGISEIPLGWVFVLGGALRGAGDTKTPMYITAVSKLLFRIVPAYLLGFGFTIPPFEVLGIAFPGFTFEGLGVIAAWIAMSLETFTTAALFWWAFKKGYWKYVKV</sequence>
<dbReference type="GeneID" id="25153335"/>
<protein>
    <recommendedName>
        <fullName evidence="9">Multidrug-efflux transporter</fullName>
    </recommendedName>
</protein>
<feature type="transmembrane region" description="Helical" evidence="10">
    <location>
        <begin position="27"/>
        <end position="47"/>
    </location>
</feature>
<name>A0A097QUT3_9EURY</name>
<evidence type="ECO:0000256" key="3">
    <source>
        <dbReference type="ARBA" id="ARBA00022449"/>
    </source>
</evidence>
<feature type="transmembrane region" description="Helical" evidence="10">
    <location>
        <begin position="251"/>
        <end position="273"/>
    </location>
</feature>
<evidence type="ECO:0000313" key="11">
    <source>
        <dbReference type="EMBL" id="AIU70240.1"/>
    </source>
</evidence>
<evidence type="ECO:0000256" key="1">
    <source>
        <dbReference type="ARBA" id="ARBA00004651"/>
    </source>
</evidence>
<feature type="transmembrane region" description="Helical" evidence="10">
    <location>
        <begin position="435"/>
        <end position="456"/>
    </location>
</feature>
<dbReference type="GO" id="GO:0015297">
    <property type="term" value="F:antiporter activity"/>
    <property type="evidence" value="ECO:0007669"/>
    <property type="project" value="UniProtKB-KW"/>
</dbReference>
<comment type="subcellular location">
    <subcellularLocation>
        <location evidence="1">Cell membrane</location>
        <topology evidence="1">Multi-pass membrane protein</topology>
    </subcellularLocation>
</comment>
<dbReference type="PANTHER" id="PTHR43298">
    <property type="entry name" value="MULTIDRUG RESISTANCE PROTEIN NORM-RELATED"/>
    <property type="match status" value="1"/>
</dbReference>
<feature type="transmembrane region" description="Helical" evidence="10">
    <location>
        <begin position="279"/>
        <end position="297"/>
    </location>
</feature>
<feature type="transmembrane region" description="Helical" evidence="10">
    <location>
        <begin position="163"/>
        <end position="181"/>
    </location>
</feature>
<keyword evidence="4" id="KW-1003">Cell membrane</keyword>
<dbReference type="CDD" id="cd13137">
    <property type="entry name" value="MATE_NorM_like"/>
    <property type="match status" value="1"/>
</dbReference>
<dbReference type="STRING" id="1505907.TEU_07780"/>
<feature type="transmembrane region" description="Helical" evidence="10">
    <location>
        <begin position="193"/>
        <end position="213"/>
    </location>
</feature>
<keyword evidence="12" id="KW-1185">Reference proteome</keyword>
<dbReference type="GO" id="GO:0042910">
    <property type="term" value="F:xenobiotic transmembrane transporter activity"/>
    <property type="evidence" value="ECO:0007669"/>
    <property type="project" value="InterPro"/>
</dbReference>
<keyword evidence="2" id="KW-0813">Transport</keyword>